<dbReference type="GO" id="GO:0003700">
    <property type="term" value="F:DNA-binding transcription factor activity"/>
    <property type="evidence" value="ECO:0007669"/>
    <property type="project" value="InterPro"/>
</dbReference>
<evidence type="ECO:0000256" key="3">
    <source>
        <dbReference type="ARBA" id="ARBA00023163"/>
    </source>
</evidence>
<proteinExistence type="predicted"/>
<dbReference type="KEGG" id="ark:D6B99_11200"/>
<evidence type="ECO:0000259" key="4">
    <source>
        <dbReference type="PROSITE" id="PS01124"/>
    </source>
</evidence>
<dbReference type="PANTHER" id="PTHR43280:SF32">
    <property type="entry name" value="TRANSCRIPTIONAL REGULATORY PROTEIN"/>
    <property type="match status" value="1"/>
</dbReference>
<feature type="domain" description="HTH araC/xylS-type" evidence="4">
    <location>
        <begin position="210"/>
        <end position="308"/>
    </location>
</feature>
<accession>A0A386HR22</accession>
<dbReference type="RefSeq" id="WP_119988330.1">
    <property type="nucleotide sequence ID" value="NZ_CP032489.1"/>
</dbReference>
<dbReference type="InterPro" id="IPR009057">
    <property type="entry name" value="Homeodomain-like_sf"/>
</dbReference>
<organism evidence="5 6">
    <name type="scientific">Arachidicoccus soli</name>
    <dbReference type="NCBI Taxonomy" id="2341117"/>
    <lineage>
        <taxon>Bacteria</taxon>
        <taxon>Pseudomonadati</taxon>
        <taxon>Bacteroidota</taxon>
        <taxon>Chitinophagia</taxon>
        <taxon>Chitinophagales</taxon>
        <taxon>Chitinophagaceae</taxon>
        <taxon>Arachidicoccus</taxon>
    </lineage>
</organism>
<dbReference type="SUPFAM" id="SSF46689">
    <property type="entry name" value="Homeodomain-like"/>
    <property type="match status" value="1"/>
</dbReference>
<keyword evidence="3" id="KW-0804">Transcription</keyword>
<dbReference type="EMBL" id="CP032489">
    <property type="protein sequence ID" value="AYD48109.1"/>
    <property type="molecule type" value="Genomic_DNA"/>
</dbReference>
<dbReference type="PROSITE" id="PS01124">
    <property type="entry name" value="HTH_ARAC_FAMILY_2"/>
    <property type="match status" value="1"/>
</dbReference>
<dbReference type="Proteomes" id="UP000266118">
    <property type="component" value="Chromosome"/>
</dbReference>
<dbReference type="Pfam" id="PF12833">
    <property type="entry name" value="HTH_18"/>
    <property type="match status" value="1"/>
</dbReference>
<dbReference type="OrthoDB" id="1007667at2"/>
<dbReference type="InterPro" id="IPR018060">
    <property type="entry name" value="HTH_AraC"/>
</dbReference>
<dbReference type="Gene3D" id="1.10.10.60">
    <property type="entry name" value="Homeodomain-like"/>
    <property type="match status" value="1"/>
</dbReference>
<evidence type="ECO:0000313" key="5">
    <source>
        <dbReference type="EMBL" id="AYD48109.1"/>
    </source>
</evidence>
<dbReference type="SUPFAM" id="SSF51215">
    <property type="entry name" value="Regulatory protein AraC"/>
    <property type="match status" value="1"/>
</dbReference>
<dbReference type="GO" id="GO:0043565">
    <property type="term" value="F:sequence-specific DNA binding"/>
    <property type="evidence" value="ECO:0007669"/>
    <property type="project" value="InterPro"/>
</dbReference>
<evidence type="ECO:0000256" key="1">
    <source>
        <dbReference type="ARBA" id="ARBA00023015"/>
    </source>
</evidence>
<name>A0A386HR22_9BACT</name>
<keyword evidence="1" id="KW-0805">Transcription regulation</keyword>
<dbReference type="AlphaFoldDB" id="A0A386HR22"/>
<gene>
    <name evidence="5" type="ORF">D6B99_11200</name>
</gene>
<dbReference type="SMART" id="SM00342">
    <property type="entry name" value="HTH_ARAC"/>
    <property type="match status" value="1"/>
</dbReference>
<reference evidence="5 6" key="1">
    <citation type="submission" date="2018-09" db="EMBL/GenBank/DDBJ databases">
        <title>Arachidicoccus sp. nov., a bacterium isolated from soil.</title>
        <authorList>
            <person name="Weon H.-Y."/>
            <person name="Kwon S.-W."/>
            <person name="Lee S.A."/>
        </authorList>
    </citation>
    <scope>NUCLEOTIDE SEQUENCE [LARGE SCALE GENOMIC DNA]</scope>
    <source>
        <strain evidence="5 6">KIS59-12</strain>
    </source>
</reference>
<sequence length="309" mass="35679">MNDPIKTINLTTINSTDLFSSEHVECLENITAKFKSVNNSLKNFTIFKTNCRLSQGVPYKLDHYAIALCLNGSCQKTMGHHSFKITAGTLHVTYPGMISVFDNASEDLELYIVLFTKKFVDELYLKEGVIDGMLNTNVDFPPVAKLDEKNFESVIGILEQMRNEYLKEDSFHVQIIQTLLMQLFYLCGRLFKDNPPEEHIRLSRSHHIAQVFKQKVDKHFIEKRTIQEYADLLNISAKHLGEIVKQETKESALKIIHERIYNEALYMLNYTAMSIKEIAEYLNFDTPSHFTRFFKQIAGYTPTAFKKAI</sequence>
<keyword evidence="2" id="KW-0238">DNA-binding</keyword>
<evidence type="ECO:0000256" key="2">
    <source>
        <dbReference type="ARBA" id="ARBA00023125"/>
    </source>
</evidence>
<keyword evidence="6" id="KW-1185">Reference proteome</keyword>
<protein>
    <submittedName>
        <fullName evidence="5">AraC family transcriptional regulator</fullName>
    </submittedName>
</protein>
<dbReference type="PANTHER" id="PTHR43280">
    <property type="entry name" value="ARAC-FAMILY TRANSCRIPTIONAL REGULATOR"/>
    <property type="match status" value="1"/>
</dbReference>
<dbReference type="InterPro" id="IPR037923">
    <property type="entry name" value="HTH-like"/>
</dbReference>
<evidence type="ECO:0000313" key="6">
    <source>
        <dbReference type="Proteomes" id="UP000266118"/>
    </source>
</evidence>